<keyword evidence="4 9" id="KW-0812">Transmembrane</keyword>
<evidence type="ECO:0000256" key="3">
    <source>
        <dbReference type="ARBA" id="ARBA00022475"/>
    </source>
</evidence>
<dbReference type="InterPro" id="IPR003439">
    <property type="entry name" value="ABC_transporter-like_ATP-bd"/>
</dbReference>
<dbReference type="Proteomes" id="UP000190896">
    <property type="component" value="Unassembled WGS sequence"/>
</dbReference>
<protein>
    <submittedName>
        <fullName evidence="13">ABC transporter</fullName>
    </submittedName>
</protein>
<evidence type="ECO:0000256" key="6">
    <source>
        <dbReference type="ARBA" id="ARBA00022840"/>
    </source>
</evidence>
<dbReference type="PROSITE" id="PS50929">
    <property type="entry name" value="ABC_TM1F"/>
    <property type="match status" value="1"/>
</dbReference>
<dbReference type="Gene3D" id="3.40.50.300">
    <property type="entry name" value="P-loop containing nucleotide triphosphate hydrolases"/>
    <property type="match status" value="1"/>
</dbReference>
<dbReference type="AlphaFoldDB" id="A0A1T2KSZ5"/>
<dbReference type="PROSITE" id="PS50893">
    <property type="entry name" value="ABC_TRANSPORTER_2"/>
    <property type="match status" value="1"/>
</dbReference>
<feature type="transmembrane region" description="Helical" evidence="9">
    <location>
        <begin position="176"/>
        <end position="198"/>
    </location>
</feature>
<dbReference type="PROSITE" id="PS50990">
    <property type="entry name" value="PEPTIDASE_C39"/>
    <property type="match status" value="1"/>
</dbReference>
<keyword evidence="6" id="KW-0067">ATP-binding</keyword>
<dbReference type="InterPro" id="IPR017750">
    <property type="entry name" value="ATPase_T1SS"/>
</dbReference>
<dbReference type="GO" id="GO:0008233">
    <property type="term" value="F:peptidase activity"/>
    <property type="evidence" value="ECO:0007669"/>
    <property type="project" value="InterPro"/>
</dbReference>
<keyword evidence="14" id="KW-1185">Reference proteome</keyword>
<name>A0A1T2KSZ5_9GAMM</name>
<dbReference type="Pfam" id="PF03412">
    <property type="entry name" value="Peptidase_C39"/>
    <property type="match status" value="1"/>
</dbReference>
<feature type="transmembrane region" description="Helical" evidence="9">
    <location>
        <begin position="313"/>
        <end position="333"/>
    </location>
</feature>
<dbReference type="PANTHER" id="PTHR24221">
    <property type="entry name" value="ATP-BINDING CASSETTE SUB-FAMILY B"/>
    <property type="match status" value="1"/>
</dbReference>
<dbReference type="GO" id="GO:0140359">
    <property type="term" value="F:ABC-type transporter activity"/>
    <property type="evidence" value="ECO:0007669"/>
    <property type="project" value="InterPro"/>
</dbReference>
<dbReference type="GO" id="GO:0005524">
    <property type="term" value="F:ATP binding"/>
    <property type="evidence" value="ECO:0007669"/>
    <property type="project" value="UniProtKB-KW"/>
</dbReference>
<dbReference type="GO" id="GO:0016887">
    <property type="term" value="F:ATP hydrolysis activity"/>
    <property type="evidence" value="ECO:0007669"/>
    <property type="project" value="InterPro"/>
</dbReference>
<dbReference type="GO" id="GO:0006508">
    <property type="term" value="P:proteolysis"/>
    <property type="evidence" value="ECO:0007669"/>
    <property type="project" value="InterPro"/>
</dbReference>
<evidence type="ECO:0000259" key="12">
    <source>
        <dbReference type="PROSITE" id="PS50990"/>
    </source>
</evidence>
<proteinExistence type="predicted"/>
<evidence type="ECO:0000256" key="9">
    <source>
        <dbReference type="SAM" id="Phobius"/>
    </source>
</evidence>
<comment type="subcellular location">
    <subcellularLocation>
        <location evidence="1">Cell membrane</location>
        <topology evidence="1">Multi-pass membrane protein</topology>
    </subcellularLocation>
</comment>
<dbReference type="Pfam" id="PF00005">
    <property type="entry name" value="ABC_tran"/>
    <property type="match status" value="1"/>
</dbReference>
<keyword evidence="8 9" id="KW-0472">Membrane</keyword>
<evidence type="ECO:0000313" key="13">
    <source>
        <dbReference type="EMBL" id="OOZ35977.1"/>
    </source>
</evidence>
<dbReference type="Gene3D" id="1.20.1560.10">
    <property type="entry name" value="ABC transporter type 1, transmembrane domain"/>
    <property type="match status" value="1"/>
</dbReference>
<feature type="transmembrane region" description="Helical" evidence="9">
    <location>
        <begin position="210"/>
        <end position="227"/>
    </location>
</feature>
<dbReference type="PROSITE" id="PS00211">
    <property type="entry name" value="ABC_TRANSPORTER_1"/>
    <property type="match status" value="1"/>
</dbReference>
<dbReference type="Pfam" id="PF00664">
    <property type="entry name" value="ABC_membrane"/>
    <property type="match status" value="1"/>
</dbReference>
<dbReference type="PANTHER" id="PTHR24221:SF248">
    <property type="entry name" value="ABC TRANSPORTER TRANSMEMBRANE REGION"/>
    <property type="match status" value="1"/>
</dbReference>
<comment type="caution">
    <text evidence="13">The sequence shown here is derived from an EMBL/GenBank/DDBJ whole genome shotgun (WGS) entry which is preliminary data.</text>
</comment>
<feature type="transmembrane region" description="Helical" evidence="9">
    <location>
        <begin position="395"/>
        <end position="417"/>
    </location>
</feature>
<dbReference type="OrthoDB" id="9806127at2"/>
<dbReference type="RefSeq" id="WP_078487763.1">
    <property type="nucleotide sequence ID" value="NZ_MPRJ01000062.1"/>
</dbReference>
<feature type="domain" description="Peptidase C39" evidence="12">
    <location>
        <begin position="16"/>
        <end position="140"/>
    </location>
</feature>
<keyword evidence="5" id="KW-0547">Nucleotide-binding</keyword>
<sequence length="726" mass="80069">MQQPVQDAVEWRIPVDGSMYDDPLLDCLVLLAHHHGRSISHESIRAGLPIGEDGLSPDLFSRAAQRAGFSARILKRRLSKLDDLFLPVILFLSDHQACVLLELDHKENKARLIDPESGSGEEWVSLDRLESRYIGYTIFMRPEHHFDQRTDEIFKLRSRNWFWGVLFKSWLIYRDVLAASFLVNVFALASPLFVMNVYDRVVPNNAFETLGVLTVGVAIIFGFDLLIRSLRGYFIDLAGKKAEITLSAAIFEQVMGLKMSNRPKSAGAFSSNLKEFDGVREFITSATITTLIDLPFVFLFLAVIWFIGGPIVWVPAAGIPIIILYSLFIQPSLKRAVENTFRMSAQRNATLVESLIGMESIKTLGAEGQMQGKWEQAVAHISNWAIRTRMLSMSAVNVSIAVQHFVTVGTVFFGVYLVSEGQLSLGGLIACVILAGRTLAPMGQVASLSSKYNQAKAALKTLQGIMDLPQERPENKTFVHRPTLEGGIEFNDVTFTYPGQTLPALEKLSFKIGPGEKVGIVGRIGSGKTTLQKLVMGLYEPDSGTITIDGVDVHQIDPADLRRNIGYVAQDNMLFYGSVKDNITTGVPYVDDAMILNVAKIAGVSEFVDSHPSGFDLDVGERGVNLSGGQRQAVAIARALILNPPLLLFDEPTNEMDNSTEESIKRRLSEGVLENKTLLLVTHRASLSDLVDRIIVIDRGRVIADGPKSQIMSALKGKKVNITKPL</sequence>
<dbReference type="InterPro" id="IPR036640">
    <property type="entry name" value="ABC1_TM_sf"/>
</dbReference>
<dbReference type="InterPro" id="IPR003593">
    <property type="entry name" value="AAA+_ATPase"/>
</dbReference>
<dbReference type="InterPro" id="IPR017871">
    <property type="entry name" value="ABC_transporter-like_CS"/>
</dbReference>
<dbReference type="FunFam" id="3.40.50.300:FF:000299">
    <property type="entry name" value="ABC transporter ATP-binding protein/permease"/>
    <property type="match status" value="1"/>
</dbReference>
<feature type="domain" description="ABC transmembrane type-1" evidence="11">
    <location>
        <begin position="176"/>
        <end position="454"/>
    </location>
</feature>
<keyword evidence="2" id="KW-0813">Transport</keyword>
<evidence type="ECO:0000256" key="4">
    <source>
        <dbReference type="ARBA" id="ARBA00022692"/>
    </source>
</evidence>
<accession>A0A1T2KSZ5</accession>
<evidence type="ECO:0000256" key="1">
    <source>
        <dbReference type="ARBA" id="ARBA00004651"/>
    </source>
</evidence>
<evidence type="ECO:0000256" key="8">
    <source>
        <dbReference type="ARBA" id="ARBA00023136"/>
    </source>
</evidence>
<dbReference type="SUPFAM" id="SSF52540">
    <property type="entry name" value="P-loop containing nucleoside triphosphate hydrolases"/>
    <property type="match status" value="1"/>
</dbReference>
<dbReference type="SMART" id="SM00382">
    <property type="entry name" value="AAA"/>
    <property type="match status" value="1"/>
</dbReference>
<evidence type="ECO:0000313" key="14">
    <source>
        <dbReference type="Proteomes" id="UP000190896"/>
    </source>
</evidence>
<feature type="domain" description="ABC transporter" evidence="10">
    <location>
        <begin position="488"/>
        <end position="724"/>
    </location>
</feature>
<evidence type="ECO:0000259" key="11">
    <source>
        <dbReference type="PROSITE" id="PS50929"/>
    </source>
</evidence>
<dbReference type="GO" id="GO:0005886">
    <property type="term" value="C:plasma membrane"/>
    <property type="evidence" value="ECO:0007669"/>
    <property type="project" value="UniProtKB-SubCell"/>
</dbReference>
<evidence type="ECO:0000256" key="7">
    <source>
        <dbReference type="ARBA" id="ARBA00022989"/>
    </source>
</evidence>
<organism evidence="13 14">
    <name type="scientific">Solemya velesiana gill symbiont</name>
    <dbReference type="NCBI Taxonomy" id="1918948"/>
    <lineage>
        <taxon>Bacteria</taxon>
        <taxon>Pseudomonadati</taxon>
        <taxon>Pseudomonadota</taxon>
        <taxon>Gammaproteobacteria</taxon>
        <taxon>sulfur-oxidizing symbionts</taxon>
    </lineage>
</organism>
<dbReference type="NCBIfam" id="TIGR03375">
    <property type="entry name" value="type_I_sec_LssB"/>
    <property type="match status" value="1"/>
</dbReference>
<feature type="transmembrane region" description="Helical" evidence="9">
    <location>
        <begin position="282"/>
        <end position="307"/>
    </location>
</feature>
<dbReference type="InterPro" id="IPR011527">
    <property type="entry name" value="ABC1_TM_dom"/>
</dbReference>
<dbReference type="CDD" id="cd18587">
    <property type="entry name" value="ABC_6TM_LapB_like"/>
    <property type="match status" value="1"/>
</dbReference>
<dbReference type="CDD" id="cd03245">
    <property type="entry name" value="ABCC_bacteriocin_exporters"/>
    <property type="match status" value="1"/>
</dbReference>
<dbReference type="CDD" id="cd02421">
    <property type="entry name" value="Peptidase_C39_likeD"/>
    <property type="match status" value="1"/>
</dbReference>
<dbReference type="EMBL" id="MPRJ01000062">
    <property type="protein sequence ID" value="OOZ35977.1"/>
    <property type="molecule type" value="Genomic_DNA"/>
</dbReference>
<gene>
    <name evidence="13" type="ORF">BOW51_09420</name>
</gene>
<keyword evidence="3" id="KW-1003">Cell membrane</keyword>
<dbReference type="SUPFAM" id="SSF90123">
    <property type="entry name" value="ABC transporter transmembrane region"/>
    <property type="match status" value="1"/>
</dbReference>
<keyword evidence="7 9" id="KW-1133">Transmembrane helix</keyword>
<dbReference type="InterPro" id="IPR039421">
    <property type="entry name" value="Type_1_exporter"/>
</dbReference>
<dbReference type="InterPro" id="IPR005074">
    <property type="entry name" value="Peptidase_C39"/>
</dbReference>
<reference evidence="13 14" key="1">
    <citation type="submission" date="2016-11" db="EMBL/GenBank/DDBJ databases">
        <title>Mixed transmission modes and dynamic genome evolution in an obligate animal-bacterial symbiosis.</title>
        <authorList>
            <person name="Russell S.L."/>
            <person name="Corbett-Detig R.B."/>
            <person name="Cavanaugh C.M."/>
        </authorList>
    </citation>
    <scope>NUCLEOTIDE SEQUENCE [LARGE SCALE GENOMIC DNA]</scope>
    <source>
        <strain evidence="13">Se-Cadez</strain>
    </source>
</reference>
<evidence type="ECO:0000259" key="10">
    <source>
        <dbReference type="PROSITE" id="PS50893"/>
    </source>
</evidence>
<evidence type="ECO:0000256" key="5">
    <source>
        <dbReference type="ARBA" id="ARBA00022741"/>
    </source>
</evidence>
<dbReference type="GO" id="GO:0034040">
    <property type="term" value="F:ATPase-coupled lipid transmembrane transporter activity"/>
    <property type="evidence" value="ECO:0007669"/>
    <property type="project" value="TreeGrafter"/>
</dbReference>
<dbReference type="Gene3D" id="3.90.70.10">
    <property type="entry name" value="Cysteine proteinases"/>
    <property type="match status" value="1"/>
</dbReference>
<evidence type="ECO:0000256" key="2">
    <source>
        <dbReference type="ARBA" id="ARBA00022448"/>
    </source>
</evidence>
<dbReference type="InterPro" id="IPR027417">
    <property type="entry name" value="P-loop_NTPase"/>
</dbReference>